<dbReference type="InterPro" id="IPR052529">
    <property type="entry name" value="Bact_Transport_Assoc"/>
</dbReference>
<dbReference type="PANTHER" id="PTHR30590">
    <property type="entry name" value="INNER MEMBRANE PROTEIN"/>
    <property type="match status" value="1"/>
</dbReference>
<feature type="transmembrane region" description="Helical" evidence="1">
    <location>
        <begin position="318"/>
        <end position="337"/>
    </location>
</feature>
<dbReference type="InterPro" id="IPR012429">
    <property type="entry name" value="HGSNAT_cat"/>
</dbReference>
<dbReference type="Pfam" id="PF07786">
    <property type="entry name" value="HGSNAT_cat"/>
    <property type="match status" value="1"/>
</dbReference>
<feature type="transmembrane region" description="Helical" evidence="1">
    <location>
        <begin position="127"/>
        <end position="145"/>
    </location>
</feature>
<feature type="transmembrane region" description="Helical" evidence="1">
    <location>
        <begin position="73"/>
        <end position="90"/>
    </location>
</feature>
<evidence type="ECO:0000256" key="1">
    <source>
        <dbReference type="SAM" id="Phobius"/>
    </source>
</evidence>
<dbReference type="EMBL" id="JBHUKU010000013">
    <property type="protein sequence ID" value="MFD2461441.1"/>
    <property type="molecule type" value="Genomic_DNA"/>
</dbReference>
<dbReference type="Pfam" id="PF04235">
    <property type="entry name" value="DUF418"/>
    <property type="match status" value="1"/>
</dbReference>
<organism evidence="4 5">
    <name type="scientific">Amycolatopsis samaneae</name>
    <dbReference type="NCBI Taxonomy" id="664691"/>
    <lineage>
        <taxon>Bacteria</taxon>
        <taxon>Bacillati</taxon>
        <taxon>Actinomycetota</taxon>
        <taxon>Actinomycetes</taxon>
        <taxon>Pseudonocardiales</taxon>
        <taxon>Pseudonocardiaceae</taxon>
        <taxon>Amycolatopsis</taxon>
    </lineage>
</organism>
<dbReference type="InterPro" id="IPR007349">
    <property type="entry name" value="DUF418"/>
</dbReference>
<keyword evidence="1" id="KW-0812">Transmembrane</keyword>
<feature type="domain" description="Heparan-alpha-glucosaminide N-acetyltransferase catalytic" evidence="3">
    <location>
        <begin position="32"/>
        <end position="193"/>
    </location>
</feature>
<reference evidence="5" key="1">
    <citation type="journal article" date="2019" name="Int. J. Syst. Evol. Microbiol.">
        <title>The Global Catalogue of Microorganisms (GCM) 10K type strain sequencing project: providing services to taxonomists for standard genome sequencing and annotation.</title>
        <authorList>
            <consortium name="The Broad Institute Genomics Platform"/>
            <consortium name="The Broad Institute Genome Sequencing Center for Infectious Disease"/>
            <person name="Wu L."/>
            <person name="Ma J."/>
        </authorList>
    </citation>
    <scope>NUCLEOTIDE SEQUENCE [LARGE SCALE GENOMIC DNA]</scope>
    <source>
        <strain evidence="5">CGMCC 4.7643</strain>
    </source>
</reference>
<evidence type="ECO:0000313" key="5">
    <source>
        <dbReference type="Proteomes" id="UP001597419"/>
    </source>
</evidence>
<dbReference type="PANTHER" id="PTHR30590:SF2">
    <property type="entry name" value="INNER MEMBRANE PROTEIN"/>
    <property type="match status" value="1"/>
</dbReference>
<sequence>MDGVTVVRTVPFRNREFLEPAGRDPRGGAAGRLTGVDVARGLAVLGMYAVHIGPNPNDGGFALLFKPFEGHSAALFAVLAGVSVALMSGGRRPKTGRARTRVALRLATRAPLLVALGLLIAGLDTGYMVILAYYGASFLLAIPWLRCGAKALAIAALVTAVVAPLLSFVLRSQFRPRDLIFFAPDVTWSDFTSSAGIVHAAVVLLLTGTFPALTLMAYIFAGMAIGRLNLASPRVSRRLFFGGSALATAGYLASWLATDVLGGMRAVYRSLEPAATQAGMSPVEFFRINDTWVHGTPPTTTWAWELVPTGASYTPFDLLISIGIAAAVIGLCQLVMPAMGRVLRPLADLGGRVLSAYVLHFVVIWLIWDEPENGQDLFGVRHFAEFCVVALVAAVAWRKWIGRGPLEWLLNKLSSWPNYVIPAERVPAQRASAE</sequence>
<dbReference type="Proteomes" id="UP001597419">
    <property type="component" value="Unassembled WGS sequence"/>
</dbReference>
<feature type="transmembrane region" description="Helical" evidence="1">
    <location>
        <begin position="102"/>
        <end position="121"/>
    </location>
</feature>
<comment type="caution">
    <text evidence="4">The sequence shown here is derived from an EMBL/GenBank/DDBJ whole genome shotgun (WGS) entry which is preliminary data.</text>
</comment>
<gene>
    <name evidence="4" type="ORF">ACFSYJ_22745</name>
</gene>
<feature type="transmembrane region" description="Helical" evidence="1">
    <location>
        <begin position="349"/>
        <end position="368"/>
    </location>
</feature>
<feature type="domain" description="DUF418" evidence="2">
    <location>
        <begin position="314"/>
        <end position="416"/>
    </location>
</feature>
<protein>
    <submittedName>
        <fullName evidence="4">DUF418 domain-containing protein</fullName>
    </submittedName>
</protein>
<keyword evidence="1" id="KW-0472">Membrane</keyword>
<evidence type="ECO:0000259" key="2">
    <source>
        <dbReference type="Pfam" id="PF04235"/>
    </source>
</evidence>
<accession>A0ABW5GKN8</accession>
<evidence type="ECO:0000259" key="3">
    <source>
        <dbReference type="Pfam" id="PF07786"/>
    </source>
</evidence>
<name>A0ABW5GKN8_9PSEU</name>
<feature type="transmembrane region" description="Helical" evidence="1">
    <location>
        <begin position="239"/>
        <end position="257"/>
    </location>
</feature>
<feature type="transmembrane region" description="Helical" evidence="1">
    <location>
        <begin position="194"/>
        <end position="219"/>
    </location>
</feature>
<proteinExistence type="predicted"/>
<dbReference type="RefSeq" id="WP_345404321.1">
    <property type="nucleotide sequence ID" value="NZ_BAABHG010000016.1"/>
</dbReference>
<feature type="transmembrane region" description="Helical" evidence="1">
    <location>
        <begin position="380"/>
        <end position="397"/>
    </location>
</feature>
<evidence type="ECO:0000313" key="4">
    <source>
        <dbReference type="EMBL" id="MFD2461441.1"/>
    </source>
</evidence>
<keyword evidence="5" id="KW-1185">Reference proteome</keyword>
<keyword evidence="1" id="KW-1133">Transmembrane helix</keyword>
<feature type="transmembrane region" description="Helical" evidence="1">
    <location>
        <begin position="152"/>
        <end position="174"/>
    </location>
</feature>